<proteinExistence type="predicted"/>
<dbReference type="InterPro" id="IPR000792">
    <property type="entry name" value="Tscrpt_reg_LuxR_C"/>
</dbReference>
<dbReference type="InterPro" id="IPR036388">
    <property type="entry name" value="WH-like_DNA-bd_sf"/>
</dbReference>
<name>A0AAC9VJC1_9ENTR</name>
<organism evidence="3 4">
    <name type="scientific">Candidatus Williamhamiltonella defendens</name>
    <dbReference type="NCBI Taxonomy" id="138072"/>
    <lineage>
        <taxon>Bacteria</taxon>
        <taxon>Pseudomonadati</taxon>
        <taxon>Pseudomonadota</taxon>
        <taxon>Gammaproteobacteria</taxon>
        <taxon>Enterobacterales</taxon>
        <taxon>Enterobacteriaceae</taxon>
        <taxon>aphid secondary symbionts</taxon>
        <taxon>Candidatus Williamhamiltonella</taxon>
    </lineage>
</organism>
<dbReference type="Gene3D" id="1.10.10.10">
    <property type="entry name" value="Winged helix-like DNA-binding domain superfamily/Winged helix DNA-binding domain"/>
    <property type="match status" value="1"/>
</dbReference>
<dbReference type="Proteomes" id="UP000792865">
    <property type="component" value="Chromosome"/>
</dbReference>
<sequence length="100" mass="11640">MSISDFFSHLKSSVLTLNPLVDTFTEKKLDIIFYAFQKLSNKEIATKLCLSHRTIENRLQRIYEKTGVTSLSGLIEYCHTNGLNHYVPKNLLRQGVQFFW</sequence>
<dbReference type="Pfam" id="PF00196">
    <property type="entry name" value="GerE"/>
    <property type="match status" value="1"/>
</dbReference>
<feature type="domain" description="HTH luxR-type" evidence="2">
    <location>
        <begin position="17"/>
        <end position="82"/>
    </location>
</feature>
<gene>
    <name evidence="3" type="ORF">CJJ18_08710</name>
</gene>
<dbReference type="AlphaFoldDB" id="A0AAC9VJC1"/>
<dbReference type="PROSITE" id="PS50043">
    <property type="entry name" value="HTH_LUXR_2"/>
    <property type="match status" value="1"/>
</dbReference>
<keyword evidence="1" id="KW-0238">DNA-binding</keyword>
<evidence type="ECO:0000313" key="4">
    <source>
        <dbReference type="Proteomes" id="UP000792865"/>
    </source>
</evidence>
<reference evidence="3" key="1">
    <citation type="submission" date="2017-08" db="EMBL/GenBank/DDBJ databases">
        <title>Genome sequence of Candidatus Hamiltonella defensa from Acyrthosiphon pisum strain MI47.</title>
        <authorList>
            <person name="Patel V.A."/>
            <person name="Chevignon G."/>
            <person name="Russell J.A."/>
            <person name="Oliver K.M."/>
        </authorList>
    </citation>
    <scope>NUCLEOTIDE SEQUENCE</scope>
    <source>
        <strain evidence="3">MI47</strain>
    </source>
</reference>
<dbReference type="GO" id="GO:0003677">
    <property type="term" value="F:DNA binding"/>
    <property type="evidence" value="ECO:0007669"/>
    <property type="project" value="UniProtKB-KW"/>
</dbReference>
<dbReference type="EMBL" id="CP022932">
    <property type="protein sequence ID" value="ASV34043.1"/>
    <property type="molecule type" value="Genomic_DNA"/>
</dbReference>
<dbReference type="SMART" id="SM00421">
    <property type="entry name" value="HTH_LUXR"/>
    <property type="match status" value="1"/>
</dbReference>
<dbReference type="GO" id="GO:0006355">
    <property type="term" value="P:regulation of DNA-templated transcription"/>
    <property type="evidence" value="ECO:0007669"/>
    <property type="project" value="InterPro"/>
</dbReference>
<evidence type="ECO:0000313" key="3">
    <source>
        <dbReference type="EMBL" id="ASV34043.1"/>
    </source>
</evidence>
<protein>
    <recommendedName>
        <fullName evidence="2">HTH luxR-type domain-containing protein</fullName>
    </recommendedName>
</protein>
<evidence type="ECO:0000256" key="1">
    <source>
        <dbReference type="ARBA" id="ARBA00023125"/>
    </source>
</evidence>
<evidence type="ECO:0000259" key="2">
    <source>
        <dbReference type="PROSITE" id="PS50043"/>
    </source>
</evidence>
<accession>A0AAC9VJC1</accession>
<dbReference type="InterPro" id="IPR016032">
    <property type="entry name" value="Sig_transdc_resp-reg_C-effctor"/>
</dbReference>
<dbReference type="SUPFAM" id="SSF46894">
    <property type="entry name" value="C-terminal effector domain of the bipartite response regulators"/>
    <property type="match status" value="1"/>
</dbReference>